<organism evidence="1 2">
    <name type="scientific">Crotalaria pallida</name>
    <name type="common">Smooth rattlebox</name>
    <name type="synonym">Crotalaria striata</name>
    <dbReference type="NCBI Taxonomy" id="3830"/>
    <lineage>
        <taxon>Eukaryota</taxon>
        <taxon>Viridiplantae</taxon>
        <taxon>Streptophyta</taxon>
        <taxon>Embryophyta</taxon>
        <taxon>Tracheophyta</taxon>
        <taxon>Spermatophyta</taxon>
        <taxon>Magnoliopsida</taxon>
        <taxon>eudicotyledons</taxon>
        <taxon>Gunneridae</taxon>
        <taxon>Pentapetalae</taxon>
        <taxon>rosids</taxon>
        <taxon>fabids</taxon>
        <taxon>Fabales</taxon>
        <taxon>Fabaceae</taxon>
        <taxon>Papilionoideae</taxon>
        <taxon>50 kb inversion clade</taxon>
        <taxon>genistoids sensu lato</taxon>
        <taxon>core genistoids</taxon>
        <taxon>Crotalarieae</taxon>
        <taxon>Crotalaria</taxon>
    </lineage>
</organism>
<dbReference type="AlphaFoldDB" id="A0AAN9E6Y9"/>
<proteinExistence type="predicted"/>
<dbReference type="Proteomes" id="UP001372338">
    <property type="component" value="Unassembled WGS sequence"/>
</dbReference>
<dbReference type="EMBL" id="JAYWIO010000008">
    <property type="protein sequence ID" value="KAK7244795.1"/>
    <property type="molecule type" value="Genomic_DNA"/>
</dbReference>
<reference evidence="1 2" key="1">
    <citation type="submission" date="2024-01" db="EMBL/GenBank/DDBJ databases">
        <title>The genomes of 5 underutilized Papilionoideae crops provide insights into root nodulation and disease resistanc.</title>
        <authorList>
            <person name="Yuan L."/>
        </authorList>
    </citation>
    <scope>NUCLEOTIDE SEQUENCE [LARGE SCALE GENOMIC DNA]</scope>
    <source>
        <strain evidence="1">ZHUSHIDOU_FW_LH</strain>
        <tissue evidence="1">Leaf</tissue>
    </source>
</reference>
<gene>
    <name evidence="1" type="ORF">RIF29_39622</name>
</gene>
<sequence length="167" mass="18169">MRYCFLLENANAPLFVLKVDVNKITLAWSLPGYNAARAFLTFQQPDSSFARRVEVEASLTNRSALWVKVVEEKYGLSDPAVDSLNFQLGLDADWFAAGIKKVVRNDSSTRGGVAEFIDGSASATDSCCHWDNKGTYSVRCAYSKVSSSFSLLGTGVESHAQDLLLGG</sequence>
<evidence type="ECO:0000313" key="2">
    <source>
        <dbReference type="Proteomes" id="UP001372338"/>
    </source>
</evidence>
<comment type="caution">
    <text evidence="1">The sequence shown here is derived from an EMBL/GenBank/DDBJ whole genome shotgun (WGS) entry which is preliminary data.</text>
</comment>
<keyword evidence="2" id="KW-1185">Reference proteome</keyword>
<accession>A0AAN9E6Y9</accession>
<evidence type="ECO:0000313" key="1">
    <source>
        <dbReference type="EMBL" id="KAK7244795.1"/>
    </source>
</evidence>
<name>A0AAN9E6Y9_CROPI</name>
<protein>
    <submittedName>
        <fullName evidence="1">Uncharacterized protein</fullName>
    </submittedName>
</protein>